<dbReference type="AlphaFoldDB" id="A0A023PZ67"/>
<proteinExistence type="predicted"/>
<sequence length="56" mass="6324">MAKGEYSFSLKDKKLTLSLIPSLRACPAIHVFLKEAKLLKRFKKSHRVMGSEACSE</sequence>
<evidence type="ECO:0000313" key="1">
    <source>
        <dbReference type="EMBL" id="AHX39899.1"/>
    </source>
</evidence>
<accession>A0A023PZ67</accession>
<name>A0A023PZ67_9GAMM</name>
<protein>
    <submittedName>
        <fullName evidence="1">Uncharacterized protein</fullName>
    </submittedName>
</protein>
<dbReference type="EMBL" id="KF724688">
    <property type="protein sequence ID" value="AHX39899.1"/>
    <property type="molecule type" value="Genomic_DNA"/>
</dbReference>
<reference evidence="1" key="1">
    <citation type="journal article" date="2014" name="Science">
        <title>Marine tubeworm metamorphosis induced by arrays of bacterial phage tail-like structures.</title>
        <authorList>
            <person name="Shikuma N.J."/>
            <person name="Pilhofer M."/>
            <person name="Weiss G.L."/>
            <person name="Hadfield M.G."/>
            <person name="Jensen G.J."/>
            <person name="Newman D.K."/>
        </authorList>
    </citation>
    <scope>NUCLEOTIDE SEQUENCE</scope>
    <source>
        <strain evidence="1">HI1</strain>
    </source>
</reference>
<organism evidence="1">
    <name type="scientific">Pseudoalteromonas luteoviolacea</name>
    <dbReference type="NCBI Taxonomy" id="43657"/>
    <lineage>
        <taxon>Bacteria</taxon>
        <taxon>Pseudomonadati</taxon>
        <taxon>Pseudomonadota</taxon>
        <taxon>Gammaproteobacteria</taxon>
        <taxon>Alteromonadales</taxon>
        <taxon>Pseudoalteromonadaceae</taxon>
        <taxon>Pseudoalteromonas</taxon>
    </lineage>
</organism>